<dbReference type="AlphaFoldDB" id="A0A0A9A3P1"/>
<organism evidence="2">
    <name type="scientific">Arundo donax</name>
    <name type="common">Giant reed</name>
    <name type="synonym">Donax arundinaceus</name>
    <dbReference type="NCBI Taxonomy" id="35708"/>
    <lineage>
        <taxon>Eukaryota</taxon>
        <taxon>Viridiplantae</taxon>
        <taxon>Streptophyta</taxon>
        <taxon>Embryophyta</taxon>
        <taxon>Tracheophyta</taxon>
        <taxon>Spermatophyta</taxon>
        <taxon>Magnoliopsida</taxon>
        <taxon>Liliopsida</taxon>
        <taxon>Poales</taxon>
        <taxon>Poaceae</taxon>
        <taxon>PACMAD clade</taxon>
        <taxon>Arundinoideae</taxon>
        <taxon>Arundineae</taxon>
        <taxon>Arundo</taxon>
    </lineage>
</organism>
<keyword evidence="1" id="KW-0732">Signal</keyword>
<feature type="signal peptide" evidence="1">
    <location>
        <begin position="1"/>
        <end position="16"/>
    </location>
</feature>
<proteinExistence type="predicted"/>
<accession>A0A0A9A3P1</accession>
<reference evidence="2" key="1">
    <citation type="submission" date="2014-09" db="EMBL/GenBank/DDBJ databases">
        <authorList>
            <person name="Magalhaes I.L.F."/>
            <person name="Oliveira U."/>
            <person name="Santos F.R."/>
            <person name="Vidigal T.H.D.A."/>
            <person name="Brescovit A.D."/>
            <person name="Santos A.J."/>
        </authorList>
    </citation>
    <scope>NUCLEOTIDE SEQUENCE</scope>
    <source>
        <tissue evidence="2">Shoot tissue taken approximately 20 cm above the soil surface</tissue>
    </source>
</reference>
<sequence>MLLLFVSLGLKSLRSGVPGGFVLWRVDSWYPLLLLIPDGFLQPPLLSSIGGPPALVFHVRRCRLI</sequence>
<evidence type="ECO:0008006" key="3">
    <source>
        <dbReference type="Google" id="ProtNLM"/>
    </source>
</evidence>
<protein>
    <recommendedName>
        <fullName evidence="3">Secreted peptide</fullName>
    </recommendedName>
</protein>
<feature type="chain" id="PRO_5002060142" description="Secreted peptide" evidence="1">
    <location>
        <begin position="17"/>
        <end position="65"/>
    </location>
</feature>
<evidence type="ECO:0000313" key="2">
    <source>
        <dbReference type="EMBL" id="JAD41647.1"/>
    </source>
</evidence>
<name>A0A0A9A3P1_ARUDO</name>
<reference evidence="2" key="2">
    <citation type="journal article" date="2015" name="Data Brief">
        <title>Shoot transcriptome of the giant reed, Arundo donax.</title>
        <authorList>
            <person name="Barrero R.A."/>
            <person name="Guerrero F.D."/>
            <person name="Moolhuijzen P."/>
            <person name="Goolsby J.A."/>
            <person name="Tidwell J."/>
            <person name="Bellgard S.E."/>
            <person name="Bellgard M.I."/>
        </authorList>
    </citation>
    <scope>NUCLEOTIDE SEQUENCE</scope>
    <source>
        <tissue evidence="2">Shoot tissue taken approximately 20 cm above the soil surface</tissue>
    </source>
</reference>
<dbReference type="EMBL" id="GBRH01256248">
    <property type="protein sequence ID" value="JAD41647.1"/>
    <property type="molecule type" value="Transcribed_RNA"/>
</dbReference>
<evidence type="ECO:0000256" key="1">
    <source>
        <dbReference type="SAM" id="SignalP"/>
    </source>
</evidence>